<dbReference type="SUPFAM" id="SSF46565">
    <property type="entry name" value="Chaperone J-domain"/>
    <property type="match status" value="1"/>
</dbReference>
<evidence type="ECO:0000313" key="5">
    <source>
        <dbReference type="Proteomes" id="UP000649617"/>
    </source>
</evidence>
<dbReference type="SMART" id="SM00271">
    <property type="entry name" value="DnaJ"/>
    <property type="match status" value="1"/>
</dbReference>
<dbReference type="AlphaFoldDB" id="A0A812VZM0"/>
<feature type="compositionally biased region" description="Polar residues" evidence="1">
    <location>
        <begin position="536"/>
        <end position="554"/>
    </location>
</feature>
<gene>
    <name evidence="4" type="primary">DJA6</name>
    <name evidence="4" type="ORF">SPIL2461_LOCUS18150</name>
</gene>
<organism evidence="4 5">
    <name type="scientific">Symbiodinium pilosum</name>
    <name type="common">Dinoflagellate</name>
    <dbReference type="NCBI Taxonomy" id="2952"/>
    <lineage>
        <taxon>Eukaryota</taxon>
        <taxon>Sar</taxon>
        <taxon>Alveolata</taxon>
        <taxon>Dinophyceae</taxon>
        <taxon>Suessiales</taxon>
        <taxon>Symbiodiniaceae</taxon>
        <taxon>Symbiodinium</taxon>
    </lineage>
</organism>
<dbReference type="GO" id="GO:0044183">
    <property type="term" value="F:protein folding chaperone"/>
    <property type="evidence" value="ECO:0007669"/>
    <property type="project" value="TreeGrafter"/>
</dbReference>
<feature type="transmembrane region" description="Helical" evidence="2">
    <location>
        <begin position="49"/>
        <end position="69"/>
    </location>
</feature>
<dbReference type="EMBL" id="CAJNIZ010043634">
    <property type="protein sequence ID" value="CAE7664774.1"/>
    <property type="molecule type" value="Genomic_DNA"/>
</dbReference>
<keyword evidence="2" id="KW-0812">Transmembrane</keyword>
<dbReference type="PROSITE" id="PS50076">
    <property type="entry name" value="DNAJ_2"/>
    <property type="match status" value="1"/>
</dbReference>
<feature type="domain" description="J" evidence="3">
    <location>
        <begin position="845"/>
        <end position="904"/>
    </location>
</feature>
<dbReference type="PANTHER" id="PTHR43948:SF10">
    <property type="entry name" value="MRJ, ISOFORM E"/>
    <property type="match status" value="1"/>
</dbReference>
<reference evidence="4" key="1">
    <citation type="submission" date="2021-02" db="EMBL/GenBank/DDBJ databases">
        <authorList>
            <person name="Dougan E. K."/>
            <person name="Rhodes N."/>
            <person name="Thang M."/>
            <person name="Chan C."/>
        </authorList>
    </citation>
    <scope>NUCLEOTIDE SEQUENCE</scope>
</reference>
<evidence type="ECO:0000313" key="4">
    <source>
        <dbReference type="EMBL" id="CAE7664774.1"/>
    </source>
</evidence>
<name>A0A812VZM0_SYMPI</name>
<feature type="transmembrane region" description="Helical" evidence="2">
    <location>
        <begin position="12"/>
        <end position="37"/>
    </location>
</feature>
<comment type="caution">
    <text evidence="4">The sequence shown here is derived from an EMBL/GenBank/DDBJ whole genome shotgun (WGS) entry which is preliminary data.</text>
</comment>
<evidence type="ECO:0000256" key="1">
    <source>
        <dbReference type="SAM" id="MobiDB-lite"/>
    </source>
</evidence>
<feature type="compositionally biased region" description="Basic and acidic residues" evidence="1">
    <location>
        <begin position="509"/>
        <end position="519"/>
    </location>
</feature>
<evidence type="ECO:0000259" key="3">
    <source>
        <dbReference type="PROSITE" id="PS50076"/>
    </source>
</evidence>
<feature type="transmembrane region" description="Helical" evidence="2">
    <location>
        <begin position="147"/>
        <end position="168"/>
    </location>
</feature>
<feature type="compositionally biased region" description="Basic and acidic residues" evidence="1">
    <location>
        <begin position="490"/>
        <end position="500"/>
    </location>
</feature>
<dbReference type="CDD" id="cd06257">
    <property type="entry name" value="DnaJ"/>
    <property type="match status" value="1"/>
</dbReference>
<dbReference type="InterPro" id="IPR036869">
    <property type="entry name" value="J_dom_sf"/>
</dbReference>
<keyword evidence="2" id="KW-0472">Membrane</keyword>
<feature type="region of interest" description="Disordered" evidence="1">
    <location>
        <begin position="536"/>
        <end position="568"/>
    </location>
</feature>
<dbReference type="Pfam" id="PF00226">
    <property type="entry name" value="DnaJ"/>
    <property type="match status" value="1"/>
</dbReference>
<feature type="region of interest" description="Disordered" evidence="1">
    <location>
        <begin position="896"/>
        <end position="975"/>
    </location>
</feature>
<protein>
    <submittedName>
        <fullName evidence="4">DJA6 protein</fullName>
    </submittedName>
</protein>
<dbReference type="Gene3D" id="1.10.287.110">
    <property type="entry name" value="DnaJ domain"/>
    <property type="match status" value="1"/>
</dbReference>
<dbReference type="InterPro" id="IPR001623">
    <property type="entry name" value="DnaJ_domain"/>
</dbReference>
<dbReference type="Proteomes" id="UP000649617">
    <property type="component" value="Unassembled WGS sequence"/>
</dbReference>
<accession>A0A812VZM0</accession>
<feature type="compositionally biased region" description="Basic and acidic residues" evidence="1">
    <location>
        <begin position="896"/>
        <end position="911"/>
    </location>
</feature>
<dbReference type="GO" id="GO:0005737">
    <property type="term" value="C:cytoplasm"/>
    <property type="evidence" value="ECO:0007669"/>
    <property type="project" value="TreeGrafter"/>
</dbReference>
<dbReference type="OrthoDB" id="444300at2759"/>
<feature type="region of interest" description="Disordered" evidence="1">
    <location>
        <begin position="585"/>
        <end position="612"/>
    </location>
</feature>
<dbReference type="GO" id="GO:0051087">
    <property type="term" value="F:protein-folding chaperone binding"/>
    <property type="evidence" value="ECO:0007669"/>
    <property type="project" value="TreeGrafter"/>
</dbReference>
<dbReference type="PANTHER" id="PTHR43948">
    <property type="entry name" value="DNAJ HOMOLOG SUBFAMILY B"/>
    <property type="match status" value="1"/>
</dbReference>
<feature type="transmembrane region" description="Helical" evidence="2">
    <location>
        <begin position="76"/>
        <end position="93"/>
    </location>
</feature>
<dbReference type="GO" id="GO:0051082">
    <property type="term" value="F:unfolded protein binding"/>
    <property type="evidence" value="ECO:0007669"/>
    <property type="project" value="TreeGrafter"/>
</dbReference>
<feature type="compositionally biased region" description="Basic and acidic residues" evidence="1">
    <location>
        <begin position="948"/>
        <end position="965"/>
    </location>
</feature>
<keyword evidence="5" id="KW-1185">Reference proteome</keyword>
<feature type="region of interest" description="Disordered" evidence="1">
    <location>
        <begin position="487"/>
        <end position="522"/>
    </location>
</feature>
<sequence>MAKLVCQRRLQMARLYLSLLCGCLGICLLGVQLQILFGTQERWMPAPMVWSVVVGFAVTLLHVLLPTLLTVTKLNGVYVALMLAGMLGLSPLLMPSNQVFLMSISFLGFVRVPAVCIATQPALVAVCSFGPFAVVLLRATLEGGPLATPAITAEIAGFFVTLVSAVSLQESLSHRTRENMRHQQMVTELSAASSLLALTCDAVIELDEDLRLVDHSSELAAMLLRDRQGLSVKGQLFTDFVPTLDESERAEELLRRFDTYPPESINTQAFHTRMVDSCSSRFRTEVFQVMHRTSNGRIRHLMGLRDFTDQRSLAGSQAADAMSDTRMSYSLLTPTIFTPNSTLPPIPVAPPAAERTDSDAIEHKRLISLQIDMERGTVAAASKPVFVGKKLTDVFSQSGLEVLERAWVDARSEEGVNKAISFHALELRLNASIKDLVDGILEAVTTETGDLNLMMRCLITPKLAAAAALTRSNSRSLPRLPEATAVQEMPSHEVHSEECGTVRPDSTVDEVREPREVSPKRRPVISLPLALVPRQNSTAKSNCVGSTPGSSGSSLKRRDSTGSLLRRRRSSTLGLLQQELAEPLEGPISRSKVPEQWLPPSDAEAGSLERSELGTEATAEVRRWLLGHTSGQQCSQVILDRALTVLSNFKLASGCELEVLGGPLGALVGGYSDADWLYNEVFQKHPADAIRESFALLGFRNRSDGNWSNISVEEISLVYRRMCLRGHPSRGGSPKDYLKLQVAMELIKAFCGDAGPLQVERRLQAEAVIPQGPDAGAADSPHFVLSDLSLARELQLSAAEASKEASQLSAEHLEEMNRALDEYILRQMCFKSEIVDEIARLHEDSAYAILGVSSSATDAEIKKAYRLIAMQCHPDKGGDKEDFQELTNAYEKIMEQRRSADDKGTKEHGSADSEGEEPTPVHGKSQPKNHEKKKESSASASEDEDAEAGDKAEGEKDRNAKRTAQEDATLLEKASKAAEEASRYAKTAAEFAHQAAESAEAARRDQEKGGRDTLIKSVAHSAIVYTLTVVKAVRAVGYATLDVAAQCRAAAKRNPEAVSCAEHAVNAMSLGLEALNSALSCAEVTEITAAELQAPQGDGRSAAERFAGAAVRASLAAAGASNVAMPGA</sequence>
<dbReference type="GO" id="GO:0005634">
    <property type="term" value="C:nucleus"/>
    <property type="evidence" value="ECO:0007669"/>
    <property type="project" value="TreeGrafter"/>
</dbReference>
<proteinExistence type="predicted"/>
<feature type="transmembrane region" description="Helical" evidence="2">
    <location>
        <begin position="122"/>
        <end position="141"/>
    </location>
</feature>
<evidence type="ECO:0000256" key="2">
    <source>
        <dbReference type="SAM" id="Phobius"/>
    </source>
</evidence>
<dbReference type="PRINTS" id="PR00625">
    <property type="entry name" value="JDOMAIN"/>
</dbReference>
<keyword evidence="2" id="KW-1133">Transmembrane helix</keyword>